<sequence length="203" mass="22813">MSHKPNNPKDKKEAPQQEEAVLDDVQEAFDEQNSIEDEENDLINKQLSDIDALNKQLQDAEDKLAKEKKEYLFLMAEFDNFRKRTVKEKSELIKNAAENVLKGLLPIVDDFERGLEASAKSDDPASVRQGMELIYQKLVKFLAANGVKPIESNGKPFDAEYHEAIAMVPVTDESQKGIVIDTPSKGYTINDKVLRHAKVAVGQ</sequence>
<dbReference type="SUPFAM" id="SSF58014">
    <property type="entry name" value="Coiled-coil domain of nucleotide exchange factor GrpE"/>
    <property type="match status" value="1"/>
</dbReference>
<dbReference type="InterPro" id="IPR009012">
    <property type="entry name" value="GrpE_head"/>
</dbReference>
<evidence type="ECO:0000256" key="4">
    <source>
        <dbReference type="RuleBase" id="RU000639"/>
    </source>
</evidence>
<evidence type="ECO:0000313" key="8">
    <source>
        <dbReference type="EMBL" id="QCD41135.1"/>
    </source>
</evidence>
<dbReference type="HAMAP" id="MF_01151">
    <property type="entry name" value="GrpE"/>
    <property type="match status" value="1"/>
</dbReference>
<evidence type="ECO:0000256" key="3">
    <source>
        <dbReference type="HAMAP-Rule" id="MF_01151"/>
    </source>
</evidence>
<proteinExistence type="inferred from homology"/>
<dbReference type="GO" id="GO:0042803">
    <property type="term" value="F:protein homodimerization activity"/>
    <property type="evidence" value="ECO:0007669"/>
    <property type="project" value="InterPro"/>
</dbReference>
<dbReference type="KEGG" id="ddb:E7747_01710"/>
<dbReference type="RefSeq" id="WP_123613019.1">
    <property type="nucleotide sequence ID" value="NZ_CP039396.1"/>
</dbReference>
<dbReference type="InterPro" id="IPR013805">
    <property type="entry name" value="GrpE_CC"/>
</dbReference>
<dbReference type="Gene3D" id="2.30.22.10">
    <property type="entry name" value="Head domain of nucleotide exchange factor GrpE"/>
    <property type="match status" value="1"/>
</dbReference>
<reference evidence="9" key="1">
    <citation type="submission" date="2019-02" db="EMBL/GenBank/DDBJ databases">
        <title>Isolation and identification of novel species under the genus Muribaculum.</title>
        <authorList>
            <person name="Miyake S."/>
            <person name="Ding Y."/>
            <person name="Low A."/>
            <person name="Soh M."/>
            <person name="Seedorf H."/>
        </authorList>
    </citation>
    <scope>NUCLEOTIDE SEQUENCE [LARGE SCALE GENOMIC DNA]</scope>
    <source>
        <strain evidence="9">H5</strain>
    </source>
</reference>
<dbReference type="EMBL" id="CP039396">
    <property type="protein sequence ID" value="QCD41135.1"/>
    <property type="molecule type" value="Genomic_DNA"/>
</dbReference>
<dbReference type="GO" id="GO:0005737">
    <property type="term" value="C:cytoplasm"/>
    <property type="evidence" value="ECO:0007669"/>
    <property type="project" value="UniProtKB-SubCell"/>
</dbReference>
<feature type="region of interest" description="Disordered" evidence="7">
    <location>
        <begin position="1"/>
        <end position="23"/>
    </location>
</feature>
<dbReference type="GO" id="GO:0051082">
    <property type="term" value="F:unfolded protein binding"/>
    <property type="evidence" value="ECO:0007669"/>
    <property type="project" value="TreeGrafter"/>
</dbReference>
<dbReference type="AlphaFoldDB" id="A0A4P7W134"/>
<evidence type="ECO:0000256" key="1">
    <source>
        <dbReference type="ARBA" id="ARBA00009054"/>
    </source>
</evidence>
<dbReference type="PANTHER" id="PTHR21237">
    <property type="entry name" value="GRPE PROTEIN"/>
    <property type="match status" value="1"/>
</dbReference>
<keyword evidence="3" id="KW-0963">Cytoplasm</keyword>
<dbReference type="CDD" id="cd00446">
    <property type="entry name" value="GrpE"/>
    <property type="match status" value="1"/>
</dbReference>
<feature type="coiled-coil region" evidence="6">
    <location>
        <begin position="43"/>
        <end position="77"/>
    </location>
</feature>
<dbReference type="Proteomes" id="UP000297149">
    <property type="component" value="Chromosome"/>
</dbReference>
<dbReference type="SUPFAM" id="SSF51064">
    <property type="entry name" value="Head domain of nucleotide exchange factor GrpE"/>
    <property type="match status" value="1"/>
</dbReference>
<keyword evidence="3 4" id="KW-0346">Stress response</keyword>
<dbReference type="GO" id="GO:0051087">
    <property type="term" value="F:protein-folding chaperone binding"/>
    <property type="evidence" value="ECO:0007669"/>
    <property type="project" value="InterPro"/>
</dbReference>
<comment type="similarity">
    <text evidence="1 3 5">Belongs to the GrpE family.</text>
</comment>
<dbReference type="GO" id="GO:0006457">
    <property type="term" value="P:protein folding"/>
    <property type="evidence" value="ECO:0007669"/>
    <property type="project" value="InterPro"/>
</dbReference>
<dbReference type="PROSITE" id="PS01071">
    <property type="entry name" value="GRPE"/>
    <property type="match status" value="1"/>
</dbReference>
<keyword evidence="2 3" id="KW-0143">Chaperone</keyword>
<accession>A0A4P7W134</accession>
<dbReference type="PANTHER" id="PTHR21237:SF23">
    <property type="entry name" value="GRPE PROTEIN HOMOLOG, MITOCHONDRIAL"/>
    <property type="match status" value="1"/>
</dbReference>
<dbReference type="Pfam" id="PF01025">
    <property type="entry name" value="GrpE"/>
    <property type="match status" value="1"/>
</dbReference>
<dbReference type="InterPro" id="IPR000740">
    <property type="entry name" value="GrpE"/>
</dbReference>
<comment type="function">
    <text evidence="3 4">Participates actively in the response to hyperosmotic and heat shock by preventing the aggregation of stress-denatured proteins, in association with DnaK and GrpE. It is the nucleotide exchange factor for DnaK and may function as a thermosensor. Unfolded proteins bind initially to DnaJ; upon interaction with the DnaJ-bound protein, DnaK hydrolyzes its bound ATP, resulting in the formation of a stable complex. GrpE releases ADP from DnaK; ATP binding to DnaK triggers the release of the substrate protein, thus completing the reaction cycle. Several rounds of ATP-dependent interactions between DnaJ, DnaK and GrpE are required for fully efficient folding.</text>
</comment>
<evidence type="ECO:0000256" key="2">
    <source>
        <dbReference type="ARBA" id="ARBA00023186"/>
    </source>
</evidence>
<dbReference type="PRINTS" id="PR00773">
    <property type="entry name" value="GRPEPROTEIN"/>
</dbReference>
<name>A0A4P7W134_9BACT</name>
<keyword evidence="6" id="KW-0175">Coiled coil</keyword>
<keyword evidence="9" id="KW-1185">Reference proteome</keyword>
<comment type="subunit">
    <text evidence="3">Homodimer.</text>
</comment>
<organism evidence="8 9">
    <name type="scientific">Duncaniella dubosii</name>
    <dbReference type="NCBI Taxonomy" id="2518971"/>
    <lineage>
        <taxon>Bacteria</taxon>
        <taxon>Pseudomonadati</taxon>
        <taxon>Bacteroidota</taxon>
        <taxon>Bacteroidia</taxon>
        <taxon>Bacteroidales</taxon>
        <taxon>Muribaculaceae</taxon>
        <taxon>Duncaniella</taxon>
    </lineage>
</organism>
<dbReference type="GO" id="GO:0000774">
    <property type="term" value="F:adenyl-nucleotide exchange factor activity"/>
    <property type="evidence" value="ECO:0007669"/>
    <property type="project" value="InterPro"/>
</dbReference>
<comment type="subcellular location">
    <subcellularLocation>
        <location evidence="3">Cytoplasm</location>
    </subcellularLocation>
</comment>
<evidence type="ECO:0000256" key="5">
    <source>
        <dbReference type="RuleBase" id="RU004478"/>
    </source>
</evidence>
<protein>
    <recommendedName>
        <fullName evidence="3 4">Protein GrpE</fullName>
    </recommendedName>
    <alternativeName>
        <fullName evidence="3">HSP-70 cofactor</fullName>
    </alternativeName>
</protein>
<gene>
    <name evidence="3" type="primary">grpE</name>
    <name evidence="8" type="ORF">E7747_01710</name>
</gene>
<evidence type="ECO:0000256" key="7">
    <source>
        <dbReference type="SAM" id="MobiDB-lite"/>
    </source>
</evidence>
<dbReference type="Gene3D" id="3.90.20.20">
    <property type="match status" value="1"/>
</dbReference>
<evidence type="ECO:0000256" key="6">
    <source>
        <dbReference type="SAM" id="Coils"/>
    </source>
</evidence>
<evidence type="ECO:0000313" key="9">
    <source>
        <dbReference type="Proteomes" id="UP000297149"/>
    </source>
</evidence>